<dbReference type="EMBL" id="JBHMDG010000034">
    <property type="protein sequence ID" value="MFB9315521.1"/>
    <property type="molecule type" value="Genomic_DNA"/>
</dbReference>
<name>A0ABV5KFL7_9ACTN</name>
<keyword evidence="2" id="KW-0732">Signal</keyword>
<dbReference type="RefSeq" id="WP_140009170.1">
    <property type="nucleotide sequence ID" value="NZ_JBHMDG010000034.1"/>
</dbReference>
<proteinExistence type="predicted"/>
<evidence type="ECO:0000313" key="4">
    <source>
        <dbReference type="Proteomes" id="UP001589750"/>
    </source>
</evidence>
<keyword evidence="4" id="KW-1185">Reference proteome</keyword>
<evidence type="ECO:0000313" key="3">
    <source>
        <dbReference type="EMBL" id="MFB9315521.1"/>
    </source>
</evidence>
<feature type="chain" id="PRO_5045849093" evidence="2">
    <location>
        <begin position="26"/>
        <end position="206"/>
    </location>
</feature>
<reference evidence="3 4" key="1">
    <citation type="submission" date="2024-09" db="EMBL/GenBank/DDBJ databases">
        <authorList>
            <person name="Sun Q."/>
            <person name="Mori K."/>
        </authorList>
    </citation>
    <scope>NUCLEOTIDE SEQUENCE [LARGE SCALE GENOMIC DNA]</scope>
    <source>
        <strain evidence="3 4">JCM 9626</strain>
    </source>
</reference>
<feature type="region of interest" description="Disordered" evidence="1">
    <location>
        <begin position="25"/>
        <end position="48"/>
    </location>
</feature>
<accession>A0ABV5KFL7</accession>
<feature type="signal peptide" evidence="2">
    <location>
        <begin position="1"/>
        <end position="25"/>
    </location>
</feature>
<sequence>MNRRATGLAGLLLASLVLLPGSAGATTPAPEKLPAPAGRSEVSADVSGPGATAYSYDSGSVRHRGSFTLTRAGSGVSVTQTDKIGVHSLTSTGRTRGTAVAEITKTARNQVKVSFSVKRTARWKVQVRVSRSGATCVPGAVVIGQPGHRPFVDGAVTCDGDQVAAYTLNRSVTLRAGARYTYTAGHGRTDVNGGGLTWSIRLFEDN</sequence>
<comment type="caution">
    <text evidence="3">The sequence shown here is derived from an EMBL/GenBank/DDBJ whole genome shotgun (WGS) entry which is preliminary data.</text>
</comment>
<dbReference type="Proteomes" id="UP001589750">
    <property type="component" value="Unassembled WGS sequence"/>
</dbReference>
<evidence type="ECO:0000256" key="2">
    <source>
        <dbReference type="SAM" id="SignalP"/>
    </source>
</evidence>
<organism evidence="3 4">
    <name type="scientific">Nocardioides plantarum</name>
    <dbReference type="NCBI Taxonomy" id="29299"/>
    <lineage>
        <taxon>Bacteria</taxon>
        <taxon>Bacillati</taxon>
        <taxon>Actinomycetota</taxon>
        <taxon>Actinomycetes</taxon>
        <taxon>Propionibacteriales</taxon>
        <taxon>Nocardioidaceae</taxon>
        <taxon>Nocardioides</taxon>
    </lineage>
</organism>
<evidence type="ECO:0000256" key="1">
    <source>
        <dbReference type="SAM" id="MobiDB-lite"/>
    </source>
</evidence>
<protein>
    <submittedName>
        <fullName evidence="3">Uncharacterized protein</fullName>
    </submittedName>
</protein>
<gene>
    <name evidence="3" type="ORF">ACFFRI_20930</name>
</gene>